<dbReference type="GO" id="GO:0008137">
    <property type="term" value="F:NADH dehydrogenase (ubiquinone) activity"/>
    <property type="evidence" value="ECO:0007669"/>
    <property type="project" value="InterPro"/>
</dbReference>
<dbReference type="EMBL" id="CAFBPX010000003">
    <property type="protein sequence ID" value="CAB5027703.1"/>
    <property type="molecule type" value="Genomic_DNA"/>
</dbReference>
<organism evidence="3">
    <name type="scientific">freshwater metagenome</name>
    <dbReference type="NCBI Taxonomy" id="449393"/>
    <lineage>
        <taxon>unclassified sequences</taxon>
        <taxon>metagenomes</taxon>
        <taxon>ecological metagenomes</taxon>
    </lineage>
</organism>
<reference evidence="3" key="1">
    <citation type="submission" date="2020-05" db="EMBL/GenBank/DDBJ databases">
        <authorList>
            <person name="Chiriac C."/>
            <person name="Salcher M."/>
            <person name="Ghai R."/>
            <person name="Kavagutti S V."/>
        </authorList>
    </citation>
    <scope>NUCLEOTIDE SEQUENCE</scope>
</reference>
<sequence length="231" mass="24212">MTFLFFFIFAGFALAGAAGVVVLRNPFYCVLSLVVHLISLALLFLLLEAQFVAVAQIVVYAGAVMVLYVFVVAYVGGGDKPDQLWSASPRQKALAVGFAALIFIELAIALLGTALSELGTDGAKLSATYGTPQEIGRLLLTDYLLAFELASMLLLVAAIGAVALAGRRGGIAEDEGNLSPRHGAVYTPSPAATGSMAEGVSGYGVTTPLPDPQFEGRELKQPARETAEDDR</sequence>
<evidence type="ECO:0000313" key="4">
    <source>
        <dbReference type="EMBL" id="CAB5027703.1"/>
    </source>
</evidence>
<feature type="transmembrane region" description="Helical" evidence="2">
    <location>
        <begin position="95"/>
        <end position="115"/>
    </location>
</feature>
<protein>
    <submittedName>
        <fullName evidence="3">Unannotated protein</fullName>
    </submittedName>
</protein>
<keyword evidence="2" id="KW-0472">Membrane</keyword>
<dbReference type="PANTHER" id="PTHR33269">
    <property type="entry name" value="NADH-UBIQUINONE OXIDOREDUCTASE CHAIN 6"/>
    <property type="match status" value="1"/>
</dbReference>
<dbReference type="InterPro" id="IPR042106">
    <property type="entry name" value="Nuo/plastoQ_OxRdtase_6_NuoJ"/>
</dbReference>
<name>A0A6J5ZLX8_9ZZZZ</name>
<dbReference type="EMBL" id="CAESAO010000046">
    <property type="protein sequence ID" value="CAB4342182.1"/>
    <property type="molecule type" value="Genomic_DNA"/>
</dbReference>
<feature type="region of interest" description="Disordered" evidence="1">
    <location>
        <begin position="173"/>
        <end position="231"/>
    </location>
</feature>
<evidence type="ECO:0000313" key="3">
    <source>
        <dbReference type="EMBL" id="CAB4342182.1"/>
    </source>
</evidence>
<proteinExistence type="predicted"/>
<dbReference type="PANTHER" id="PTHR33269:SF17">
    <property type="entry name" value="NADH-UBIQUINONE OXIDOREDUCTASE CHAIN 6"/>
    <property type="match status" value="1"/>
</dbReference>
<keyword evidence="2" id="KW-1133">Transmembrane helix</keyword>
<feature type="compositionally biased region" description="Basic and acidic residues" evidence="1">
    <location>
        <begin position="214"/>
        <end position="231"/>
    </location>
</feature>
<feature type="transmembrane region" description="Helical" evidence="2">
    <location>
        <begin position="54"/>
        <end position="75"/>
    </location>
</feature>
<evidence type="ECO:0000256" key="2">
    <source>
        <dbReference type="SAM" id="Phobius"/>
    </source>
</evidence>
<gene>
    <name evidence="3" type="ORF">UFOPK3522_00696</name>
    <name evidence="4" type="ORF">UFOPK4175_00041</name>
</gene>
<accession>A0A6J5ZLX8</accession>
<dbReference type="Pfam" id="PF00499">
    <property type="entry name" value="Oxidored_q3"/>
    <property type="match status" value="1"/>
</dbReference>
<dbReference type="AlphaFoldDB" id="A0A6J5ZLX8"/>
<evidence type="ECO:0000256" key="1">
    <source>
        <dbReference type="SAM" id="MobiDB-lite"/>
    </source>
</evidence>
<dbReference type="InterPro" id="IPR001457">
    <property type="entry name" value="NADH_UbQ/plastoQ_OxRdtase_su6"/>
</dbReference>
<keyword evidence="2" id="KW-0812">Transmembrane</keyword>
<feature type="transmembrane region" description="Helical" evidence="2">
    <location>
        <begin position="143"/>
        <end position="165"/>
    </location>
</feature>
<dbReference type="Gene3D" id="1.20.120.1200">
    <property type="entry name" value="NADH-ubiquinone/plastoquinone oxidoreductase chain 6, subunit NuoJ"/>
    <property type="match status" value="1"/>
</dbReference>
<feature type="transmembrane region" description="Helical" evidence="2">
    <location>
        <begin position="27"/>
        <end position="47"/>
    </location>
</feature>